<reference evidence="2 3" key="1">
    <citation type="submission" date="2023-12" db="EMBL/GenBank/DDBJ databases">
        <authorList>
            <person name="Manesh M.J.H."/>
            <person name="Bing R.G."/>
            <person name="Willard D.J."/>
            <person name="Kelly R.M."/>
        </authorList>
    </citation>
    <scope>NUCLEOTIDE SEQUENCE [LARGE SCALE GENOMIC DNA]</scope>
    <source>
        <strain evidence="2 3">DSM 8977</strain>
    </source>
</reference>
<accession>A0ABZ0TZP5</accession>
<name>A0ABZ0TZP5_9FIRM</name>
<proteinExistence type="predicted"/>
<protein>
    <submittedName>
        <fullName evidence="2">Cas8a1 family CRISPR/Cas system-associated protein</fullName>
    </submittedName>
</protein>
<dbReference type="InterPro" id="IPR019121">
    <property type="entry name" value="CRISPR-assoc_CXXC-CXXC_dom"/>
</dbReference>
<dbReference type="Pfam" id="PF09706">
    <property type="entry name" value="Cas_CXXC_CXXC"/>
    <property type="match status" value="1"/>
</dbReference>
<feature type="domain" description="CRISPR-associated protein CXXC-CXXC" evidence="1">
    <location>
        <begin position="105"/>
        <end position="163"/>
    </location>
</feature>
<organism evidence="2 3">
    <name type="scientific">Anaerocellum danielii</name>
    <dbReference type="NCBI Taxonomy" id="1387557"/>
    <lineage>
        <taxon>Bacteria</taxon>
        <taxon>Bacillati</taxon>
        <taxon>Bacillota</taxon>
        <taxon>Bacillota incertae sedis</taxon>
        <taxon>Caldicellulosiruptorales</taxon>
        <taxon>Caldicellulosiruptoraceae</taxon>
        <taxon>Anaerocellum</taxon>
    </lineage>
</organism>
<dbReference type="RefSeq" id="WP_045173519.1">
    <property type="nucleotide sequence ID" value="NZ_CP139957.1"/>
</dbReference>
<dbReference type="EMBL" id="CP139957">
    <property type="protein sequence ID" value="WPX08946.1"/>
    <property type="molecule type" value="Genomic_DNA"/>
</dbReference>
<evidence type="ECO:0000313" key="2">
    <source>
        <dbReference type="EMBL" id="WPX08946.1"/>
    </source>
</evidence>
<keyword evidence="3" id="KW-1185">Reference proteome</keyword>
<evidence type="ECO:0000313" key="3">
    <source>
        <dbReference type="Proteomes" id="UP001322744"/>
    </source>
</evidence>
<gene>
    <name evidence="2" type="ORF">SOJ16_000109</name>
</gene>
<sequence>MIELYPGNWLYNAGVIGFLTILEEMGYDINNFLKDDGRVVLGISYREDEIFKVWDQLTKNKFGYSYSGKKGGTQQYYYANQTEDSIKKRIEKFINHSTSTKGVERVCFFCYTKEMVKKQDIDPWTQAYGNILAGSDKTFGNLYWNNSAKDFICSKCQFIIMCHHIALIELKNFSEKSNQKSNSYLFINAPSFKLMWYLNKYVREIYEKKGKSSPRQIIGMSLIEMALKLNIQLGKWTAMNIEVVSKYTEKKDRKPMDKIDFFSLPYELVFLLSDRKIAALLSEIGEQSILNMVLNSDYTKILKLAEKIFKIALKSKNERSDKENEFINETIKNEKNKENLISFSEKLFKLYALIEEKVKKEVF</sequence>
<dbReference type="Proteomes" id="UP001322744">
    <property type="component" value="Chromosome"/>
</dbReference>
<evidence type="ECO:0000259" key="1">
    <source>
        <dbReference type="Pfam" id="PF09706"/>
    </source>
</evidence>